<dbReference type="Pfam" id="PF00903">
    <property type="entry name" value="Glyoxalase"/>
    <property type="match status" value="1"/>
</dbReference>
<dbReference type="InterPro" id="IPR004360">
    <property type="entry name" value="Glyas_Fos-R_dOase_dom"/>
</dbReference>
<evidence type="ECO:0000313" key="3">
    <source>
        <dbReference type="Proteomes" id="UP000460221"/>
    </source>
</evidence>
<dbReference type="SUPFAM" id="SSF54593">
    <property type="entry name" value="Glyoxalase/Bleomycin resistance protein/Dihydroxybiphenyl dioxygenase"/>
    <property type="match status" value="1"/>
</dbReference>
<dbReference type="InterPro" id="IPR037523">
    <property type="entry name" value="VOC_core"/>
</dbReference>
<dbReference type="Proteomes" id="UP000460221">
    <property type="component" value="Unassembled WGS sequence"/>
</dbReference>
<dbReference type="InterPro" id="IPR029068">
    <property type="entry name" value="Glyas_Bleomycin-R_OHBP_Dase"/>
</dbReference>
<sequence>MCLPTEDRGRAHAFYAGALGLDTIGPIAEDGLPEPLQFVVNDGLRLMLIPTGGFGWTIGDRTVAGPGVAEVQLSLAPATSAEVDELLAKAQAGGGSVVTPPQQQPWGYSGSFADPDGHLWMLVVEPS</sequence>
<dbReference type="EMBL" id="WLYK01000001">
    <property type="protein sequence ID" value="MTD13271.1"/>
    <property type="molecule type" value="Genomic_DNA"/>
</dbReference>
<dbReference type="PANTHER" id="PTHR36503">
    <property type="entry name" value="BLR2520 PROTEIN"/>
    <property type="match status" value="1"/>
</dbReference>
<feature type="domain" description="VOC" evidence="1">
    <location>
        <begin position="1"/>
        <end position="125"/>
    </location>
</feature>
<accession>A0A7K1FGM8</accession>
<evidence type="ECO:0000259" key="1">
    <source>
        <dbReference type="PROSITE" id="PS51819"/>
    </source>
</evidence>
<dbReference type="PROSITE" id="PS51819">
    <property type="entry name" value="VOC"/>
    <property type="match status" value="1"/>
</dbReference>
<evidence type="ECO:0000313" key="2">
    <source>
        <dbReference type="EMBL" id="MTD13271.1"/>
    </source>
</evidence>
<keyword evidence="3" id="KW-1185">Reference proteome</keyword>
<dbReference type="AlphaFoldDB" id="A0A7K1FGM8"/>
<comment type="caution">
    <text evidence="2">The sequence shown here is derived from an EMBL/GenBank/DDBJ whole genome shotgun (WGS) entry which is preliminary data.</text>
</comment>
<gene>
    <name evidence="2" type="ORF">GIS00_04825</name>
</gene>
<dbReference type="PANTHER" id="PTHR36503:SF2">
    <property type="entry name" value="BLR2408 PROTEIN"/>
    <property type="match status" value="1"/>
</dbReference>
<organism evidence="2 3">
    <name type="scientific">Nakamurella alba</name>
    <dbReference type="NCBI Taxonomy" id="2665158"/>
    <lineage>
        <taxon>Bacteria</taxon>
        <taxon>Bacillati</taxon>
        <taxon>Actinomycetota</taxon>
        <taxon>Actinomycetes</taxon>
        <taxon>Nakamurellales</taxon>
        <taxon>Nakamurellaceae</taxon>
        <taxon>Nakamurella</taxon>
    </lineage>
</organism>
<dbReference type="Gene3D" id="3.10.180.10">
    <property type="entry name" value="2,3-Dihydroxybiphenyl 1,2-Dioxygenase, domain 1"/>
    <property type="match status" value="1"/>
</dbReference>
<protein>
    <submittedName>
        <fullName evidence="2">VOC family protein</fullName>
    </submittedName>
</protein>
<name>A0A7K1FGM8_9ACTN</name>
<proteinExistence type="predicted"/>
<reference evidence="2 3" key="1">
    <citation type="submission" date="2019-11" db="EMBL/GenBank/DDBJ databases">
        <authorList>
            <person name="Jiang L.-Q."/>
        </authorList>
    </citation>
    <scope>NUCLEOTIDE SEQUENCE [LARGE SCALE GENOMIC DNA]</scope>
    <source>
        <strain evidence="2 3">YIM 132087</strain>
    </source>
</reference>